<evidence type="ECO:0000256" key="7">
    <source>
        <dbReference type="ARBA" id="ARBA00023239"/>
    </source>
</evidence>
<comment type="similarity">
    <text evidence="3">Belongs to the polysaccharide lyase 4 family.</text>
</comment>
<evidence type="ECO:0000256" key="6">
    <source>
        <dbReference type="ARBA" id="ARBA00022729"/>
    </source>
</evidence>
<name>A0A5J9VXL9_9POAL</name>
<dbReference type="PANTHER" id="PTHR32018:SF11">
    <property type="entry name" value="RHAMNOGALACTURONAN ENDOLYASE"/>
    <property type="match status" value="1"/>
</dbReference>
<evidence type="ECO:0000256" key="2">
    <source>
        <dbReference type="ARBA" id="ARBA00004613"/>
    </source>
</evidence>
<dbReference type="Gene3D" id="2.70.98.10">
    <property type="match status" value="1"/>
</dbReference>
<dbReference type="Pfam" id="PF14686">
    <property type="entry name" value="fn3_3"/>
    <property type="match status" value="1"/>
</dbReference>
<evidence type="ECO:0000313" key="11">
    <source>
        <dbReference type="Proteomes" id="UP000324897"/>
    </source>
</evidence>
<dbReference type="SUPFAM" id="SSF49785">
    <property type="entry name" value="Galactose-binding domain-like"/>
    <property type="match status" value="1"/>
</dbReference>
<keyword evidence="7" id="KW-0456">Lyase</keyword>
<feature type="domain" description="Rhamnogalacturonan lyase" evidence="8">
    <location>
        <begin position="447"/>
        <end position="611"/>
    </location>
</feature>
<dbReference type="InterPro" id="IPR008979">
    <property type="entry name" value="Galactose-bd-like_sf"/>
</dbReference>
<dbReference type="Gene3D" id="2.60.40.1120">
    <property type="entry name" value="Carboxypeptidase-like, regulatory domain"/>
    <property type="match status" value="1"/>
</dbReference>
<accession>A0A5J9VXL9</accession>
<keyword evidence="5" id="KW-0964">Secreted</keyword>
<dbReference type="PANTHER" id="PTHR32018">
    <property type="entry name" value="RHAMNOGALACTURONATE LYASE FAMILY PROTEIN"/>
    <property type="match status" value="1"/>
</dbReference>
<dbReference type="GO" id="GO:0030246">
    <property type="term" value="F:carbohydrate binding"/>
    <property type="evidence" value="ECO:0007669"/>
    <property type="project" value="InterPro"/>
</dbReference>
<dbReference type="CDD" id="cd10317">
    <property type="entry name" value="RGL4_C"/>
    <property type="match status" value="1"/>
</dbReference>
<comment type="caution">
    <text evidence="10">The sequence shown here is derived from an EMBL/GenBank/DDBJ whole genome shotgun (WGS) entry which is preliminary data.</text>
</comment>
<dbReference type="InterPro" id="IPR029413">
    <property type="entry name" value="RG-lyase_II"/>
</dbReference>
<evidence type="ECO:0000256" key="3">
    <source>
        <dbReference type="ARBA" id="ARBA00010418"/>
    </source>
</evidence>
<dbReference type="GO" id="GO:0005576">
    <property type="term" value="C:extracellular region"/>
    <property type="evidence" value="ECO:0007669"/>
    <property type="project" value="UniProtKB-SubCell"/>
</dbReference>
<proteinExistence type="inferred from homology"/>
<dbReference type="EMBL" id="RWGY01000007">
    <property type="protein sequence ID" value="TVU40668.1"/>
    <property type="molecule type" value="Genomic_DNA"/>
</dbReference>
<dbReference type="InterPro" id="IPR029411">
    <property type="entry name" value="RG-lyase_III"/>
</dbReference>
<dbReference type="SUPFAM" id="SSF49452">
    <property type="entry name" value="Starch-binding domain-like"/>
    <property type="match status" value="1"/>
</dbReference>
<dbReference type="GO" id="GO:0005975">
    <property type="term" value="P:carbohydrate metabolic process"/>
    <property type="evidence" value="ECO:0007669"/>
    <property type="project" value="InterPro"/>
</dbReference>
<dbReference type="Gene3D" id="2.60.120.260">
    <property type="entry name" value="Galactose-binding domain-like"/>
    <property type="match status" value="1"/>
</dbReference>
<dbReference type="InterPro" id="IPR010325">
    <property type="entry name" value="Rhamnogal_lyase"/>
</dbReference>
<dbReference type="CDD" id="cd10320">
    <property type="entry name" value="RGL4_N"/>
    <property type="match status" value="1"/>
</dbReference>
<dbReference type="EC" id="4.2.2.23" evidence="4"/>
<dbReference type="Gramene" id="TVU40668">
    <property type="protein sequence ID" value="TVU40668"/>
    <property type="gene ID" value="EJB05_14137"/>
</dbReference>
<dbReference type="Proteomes" id="UP000324897">
    <property type="component" value="Chromosome 4"/>
</dbReference>
<dbReference type="AlphaFoldDB" id="A0A5J9VXL9"/>
<feature type="domain" description="Rhamnogalacturonan lyase" evidence="9">
    <location>
        <begin position="363"/>
        <end position="431"/>
    </location>
</feature>
<dbReference type="Pfam" id="PF06045">
    <property type="entry name" value="Rhamnogal_lyase"/>
    <property type="match status" value="1"/>
</dbReference>
<evidence type="ECO:0000256" key="4">
    <source>
        <dbReference type="ARBA" id="ARBA00012437"/>
    </source>
</evidence>
<organism evidence="10 11">
    <name type="scientific">Eragrostis curvula</name>
    <name type="common">weeping love grass</name>
    <dbReference type="NCBI Taxonomy" id="38414"/>
    <lineage>
        <taxon>Eukaryota</taxon>
        <taxon>Viridiplantae</taxon>
        <taxon>Streptophyta</taxon>
        <taxon>Embryophyta</taxon>
        <taxon>Tracheophyta</taxon>
        <taxon>Spermatophyta</taxon>
        <taxon>Magnoliopsida</taxon>
        <taxon>Liliopsida</taxon>
        <taxon>Poales</taxon>
        <taxon>Poaceae</taxon>
        <taxon>PACMAD clade</taxon>
        <taxon>Chloridoideae</taxon>
        <taxon>Eragrostideae</taxon>
        <taxon>Eragrostidinae</taxon>
        <taxon>Eragrostis</taxon>
    </lineage>
</organism>
<evidence type="ECO:0000259" key="8">
    <source>
        <dbReference type="Pfam" id="PF14683"/>
    </source>
</evidence>
<keyword evidence="6" id="KW-0732">Signal</keyword>
<dbReference type="CDD" id="cd10316">
    <property type="entry name" value="RGL4_M"/>
    <property type="match status" value="1"/>
</dbReference>
<keyword evidence="11" id="KW-1185">Reference proteome</keyword>
<evidence type="ECO:0000256" key="5">
    <source>
        <dbReference type="ARBA" id="ARBA00022525"/>
    </source>
</evidence>
<feature type="non-terminal residue" evidence="10">
    <location>
        <position position="1"/>
    </location>
</feature>
<dbReference type="InterPro" id="IPR051850">
    <property type="entry name" value="Polysacch_Lyase_4"/>
</dbReference>
<dbReference type="InterPro" id="IPR014718">
    <property type="entry name" value="GH-type_carb-bd"/>
</dbReference>
<dbReference type="GO" id="GO:0102210">
    <property type="term" value="F:rhamnogalacturonan endolyase activity"/>
    <property type="evidence" value="ECO:0007669"/>
    <property type="project" value="UniProtKB-EC"/>
</dbReference>
<reference evidence="10 11" key="1">
    <citation type="journal article" date="2019" name="Sci. Rep.">
        <title>A high-quality genome of Eragrostis curvula grass provides insights into Poaceae evolution and supports new strategies to enhance forage quality.</title>
        <authorList>
            <person name="Carballo J."/>
            <person name="Santos B.A.C.M."/>
            <person name="Zappacosta D."/>
            <person name="Garbus I."/>
            <person name="Selva J.P."/>
            <person name="Gallo C.A."/>
            <person name="Diaz A."/>
            <person name="Albertini E."/>
            <person name="Caccamo M."/>
            <person name="Echenique V."/>
        </authorList>
    </citation>
    <scope>NUCLEOTIDE SEQUENCE [LARGE SCALE GENOMIC DNA]</scope>
    <source>
        <strain evidence="11">cv. Victoria</strain>
        <tissue evidence="10">Leaf</tissue>
    </source>
</reference>
<comment type="subcellular location">
    <subcellularLocation>
        <location evidence="2">Secreted</location>
    </subcellularLocation>
</comment>
<evidence type="ECO:0000256" key="1">
    <source>
        <dbReference type="ARBA" id="ARBA00001324"/>
    </source>
</evidence>
<dbReference type="InterPro" id="IPR011013">
    <property type="entry name" value="Gal_mutarotase_sf_dom"/>
</dbReference>
<dbReference type="InterPro" id="IPR013784">
    <property type="entry name" value="Carb-bd-like_fold"/>
</dbReference>
<evidence type="ECO:0000259" key="9">
    <source>
        <dbReference type="Pfam" id="PF14686"/>
    </source>
</evidence>
<dbReference type="OrthoDB" id="2130367at2759"/>
<dbReference type="Pfam" id="PF14683">
    <property type="entry name" value="CBM-like"/>
    <property type="match status" value="1"/>
</dbReference>
<dbReference type="SUPFAM" id="SSF74650">
    <property type="entry name" value="Galactose mutarotase-like"/>
    <property type="match status" value="1"/>
</dbReference>
<comment type="catalytic activity">
    <reaction evidence="1">
        <text>Endotype eliminative cleavage of L-alpha-rhamnopyranosyl-(1-&gt;4)-alpha-D-galactopyranosyluronic acid bonds of rhamnogalacturonan I domains in ramified hairy regions of pectin leaving L-rhamnopyranose at the reducing end and 4-deoxy-4,5-unsaturated D-galactopyranosyluronic acid at the non-reducing end.</text>
        <dbReference type="EC" id="4.2.2.23"/>
    </reaction>
</comment>
<evidence type="ECO:0000313" key="10">
    <source>
        <dbReference type="EMBL" id="TVU40668.1"/>
    </source>
</evidence>
<gene>
    <name evidence="10" type="ORF">EJB05_14137</name>
</gene>
<protein>
    <recommendedName>
        <fullName evidence="4">rhamnogalacturonan endolyase</fullName>
        <ecNumber evidence="4">4.2.2.23</ecNumber>
    </recommendedName>
</protein>
<sequence length="627" mass="70993">TYSKGIYPSLAMAAAATAWWPSSLFLLILLEFATGAALLVVAAPPEASPGVRLRVDHRQVVVDNGVVQVALSRPKGQITAYRLNGTEFKVVTSSDHQGELSFTSSYNPSRRNSVRLNIDKSNGGIQFTSMHDAPSLRLVLLSGSSGFYCYAIFKHAREHPALNISVARLAFKLNKDKFNYMAISDDIQIYMPSAVDRDAPRDVPLAYKEAVRLVDPVEPQFKGEVDDKYQYSMDNKDNVVHGWIGNSNNDSELLGFWVITPSNEFKNGGPLKRELTSHTGPTSLSVSSYWPHYIGRNMVVKFEDGEYWKKVLGPVFIYLNSKQGPDNKTALWEDAKAQALAEVNKWPYDFPRSPDFATERERGSVEGTVWVRDRNGIYVQKYQFWTRATSDGGFNIGKVREGVYHLYAWVPRFLGDYMHTAPLTITPDRAIHIGDLVFEPPRSGPMLWEIGVPDRSAVEFYVPDPDPKYLSKLFVNRDRYRQYGLWERYAALYLENDLVFTIGKSNYSTDWFFAHVARKVCNKSAVPTTWQIRFYLDRVVEDGTYTLRIALAASQMSTLKVQVNGKAGRDGVFMWAELMGDNNAIVRHGMRGSQWSMDMVIQGDLLEEGNNLHHPNECHEQPRWGHV</sequence>